<dbReference type="SMART" id="SM00905">
    <property type="entry name" value="FolB"/>
    <property type="match status" value="1"/>
</dbReference>
<gene>
    <name evidence="3" type="ORF">QBC41DRAFT_139350</name>
</gene>
<reference evidence="3" key="1">
    <citation type="submission" date="2023-06" db="EMBL/GenBank/DDBJ databases">
        <title>Genome-scale phylogeny and comparative genomics of the fungal order Sordariales.</title>
        <authorList>
            <consortium name="Lawrence Berkeley National Laboratory"/>
            <person name="Hensen N."/>
            <person name="Bonometti L."/>
            <person name="Westerberg I."/>
            <person name="Brannstrom I.O."/>
            <person name="Guillou S."/>
            <person name="Cros-Aarteil S."/>
            <person name="Calhoun S."/>
            <person name="Haridas S."/>
            <person name="Kuo A."/>
            <person name="Mondo S."/>
            <person name="Pangilinan J."/>
            <person name="Riley R."/>
            <person name="Labutti K."/>
            <person name="Andreopoulos B."/>
            <person name="Lipzen A."/>
            <person name="Chen C."/>
            <person name="Yanf M."/>
            <person name="Daum C."/>
            <person name="Ng V."/>
            <person name="Clum A."/>
            <person name="Steindorff A."/>
            <person name="Ohm R."/>
            <person name="Martin F."/>
            <person name="Silar P."/>
            <person name="Natvig D."/>
            <person name="Lalanne C."/>
            <person name="Gautier V."/>
            <person name="Ament-Velasquez S.L."/>
            <person name="Kruys A."/>
            <person name="Hutchinson M.I."/>
            <person name="Powell A.J."/>
            <person name="Barry K."/>
            <person name="Miller A.N."/>
            <person name="Grigoriev I.V."/>
            <person name="Debuchy R."/>
            <person name="Gladieux P."/>
            <person name="Thoren M.H."/>
            <person name="Johannesson H."/>
        </authorList>
    </citation>
    <scope>NUCLEOTIDE SEQUENCE</scope>
    <source>
        <strain evidence="3">CBS 307.81</strain>
    </source>
</reference>
<dbReference type="GO" id="GO:0046656">
    <property type="term" value="P:folic acid biosynthetic process"/>
    <property type="evidence" value="ECO:0007669"/>
    <property type="project" value="UniProtKB-KW"/>
</dbReference>
<keyword evidence="4" id="KW-1185">Reference proteome</keyword>
<organism evidence="3 4">
    <name type="scientific">Cercophora samala</name>
    <dbReference type="NCBI Taxonomy" id="330535"/>
    <lineage>
        <taxon>Eukaryota</taxon>
        <taxon>Fungi</taxon>
        <taxon>Dikarya</taxon>
        <taxon>Ascomycota</taxon>
        <taxon>Pezizomycotina</taxon>
        <taxon>Sordariomycetes</taxon>
        <taxon>Sordariomycetidae</taxon>
        <taxon>Sordariales</taxon>
        <taxon>Lasiosphaeriaceae</taxon>
        <taxon>Cercophora</taxon>
    </lineage>
</organism>
<keyword evidence="1" id="KW-0289">Folate biosynthesis</keyword>
<name>A0AA39ZBL1_9PEZI</name>
<dbReference type="InterPro" id="IPR043133">
    <property type="entry name" value="GTP-CH-I_C/QueF"/>
</dbReference>
<evidence type="ECO:0000256" key="1">
    <source>
        <dbReference type="ARBA" id="ARBA00022909"/>
    </source>
</evidence>
<evidence type="ECO:0000313" key="3">
    <source>
        <dbReference type="EMBL" id="KAK0667368.1"/>
    </source>
</evidence>
<dbReference type="Proteomes" id="UP001174997">
    <property type="component" value="Unassembled WGS sequence"/>
</dbReference>
<evidence type="ECO:0000313" key="4">
    <source>
        <dbReference type="Proteomes" id="UP001174997"/>
    </source>
</evidence>
<accession>A0AA39ZBL1</accession>
<evidence type="ECO:0000259" key="2">
    <source>
        <dbReference type="SMART" id="SM00905"/>
    </source>
</evidence>
<feature type="domain" description="Dihydroneopterin aldolase/epimerase" evidence="2">
    <location>
        <begin position="202"/>
        <end position="306"/>
    </location>
</feature>
<dbReference type="GO" id="GO:0004150">
    <property type="term" value="F:dihydroneopterin aldolase activity"/>
    <property type="evidence" value="ECO:0007669"/>
    <property type="project" value="InterPro"/>
</dbReference>
<protein>
    <recommendedName>
        <fullName evidence="2">Dihydroneopterin aldolase/epimerase domain-containing protein</fullName>
    </recommendedName>
</protein>
<dbReference type="EMBL" id="JAULSY010000073">
    <property type="protein sequence ID" value="KAK0667368.1"/>
    <property type="molecule type" value="Genomic_DNA"/>
</dbReference>
<dbReference type="Pfam" id="PF02152">
    <property type="entry name" value="FolB"/>
    <property type="match status" value="1"/>
</dbReference>
<dbReference type="Gene3D" id="3.30.1130.10">
    <property type="match status" value="2"/>
</dbReference>
<comment type="caution">
    <text evidence="3">The sequence shown here is derived from an EMBL/GenBank/DDBJ whole genome shotgun (WGS) entry which is preliminary data.</text>
</comment>
<dbReference type="InterPro" id="IPR006157">
    <property type="entry name" value="FolB_dom"/>
</dbReference>
<dbReference type="AlphaFoldDB" id="A0AA39ZBL1"/>
<sequence length="313" mass="33581">MSSPPPIPLLTTPALRALTQADSLPAVVSVRNLSALLLRGATDAWDRPLRPQPLLISSEIAFTEPFDTASATDKLGSDTIHYGNLSKSLLDTVNTYFSPTSTAAAIPGEPQESEWDALLVLNQLFLDLTGSGLDGANPASDDDGAGVQTKKPGFLEKSLGRIGLLTVSLTLPKASLLGEGVCLTASAGFDAEGKMTARALGLEVRRLRIPTLVGVNPNEREARQMLVVSVGVEGVRVRGDRYVRVEGAVVKALEESSFETLEALGAHLIDKVEETFVNGEDYTVWVRMEKPIAVPLAECPVVEVRRVVKDYHR</sequence>
<proteinExistence type="predicted"/>
<dbReference type="SUPFAM" id="SSF55620">
    <property type="entry name" value="Tetrahydrobiopterin biosynthesis enzymes-like"/>
    <property type="match status" value="1"/>
</dbReference>